<keyword evidence="7 8" id="KW-0627">Porphyrin biosynthesis</keyword>
<dbReference type="InterPro" id="IPR049704">
    <property type="entry name" value="Aminotrans_3_PPA_site"/>
</dbReference>
<evidence type="ECO:0000256" key="6">
    <source>
        <dbReference type="ARBA" id="ARBA00023235"/>
    </source>
</evidence>
<proteinExistence type="inferred from homology"/>
<dbReference type="PROSITE" id="PS00600">
    <property type="entry name" value="AA_TRANSFER_CLASS_3"/>
    <property type="match status" value="1"/>
</dbReference>
<dbReference type="AlphaFoldDB" id="A0A140LEC5"/>
<comment type="subunit">
    <text evidence="8">Homodimer.</text>
</comment>
<sequence length="429" mass="47057">MNLSKSKALFEEAKKYIPGGVNSPVRAFRSVSTNPPFIQRGEGCRLYDVDGNEYIDYVGSWGPLILGHAHPRVAEALKDAVDRGTSYGAPTAIETEIAKVICEAVPSVEMVRMVNSGTEATMSALRLARGYTGRNMIVKFEGNYHGHSDSLLIKAGSGALTHGVPDSPGVPADIAKNTITARYNDIEGMKKIFEVYGKDIAAVIIEPVAGNMGVVPATQWYMNFLRDITVKYESLLIFDEVMTGFRVSFQGAQGLYGIKPDITCFGKIIGGGLPVGAYGGRRDIMFHMSPAGPIYQAGTLSGNPLAMTAGLTTLKILRNHPEIYRELEEKSKMLEEGLRENVSKLGIKASFNRVGSMLCMFFTEQEVVDYETALTSDTKKFSIYFEEMLKQGIYLAPSQFEAVFVSAAHRKEDIERTIEASYHALKKIV</sequence>
<keyword evidence="10" id="KW-1185">Reference proteome</keyword>
<dbReference type="PANTHER" id="PTHR43713">
    <property type="entry name" value="GLUTAMATE-1-SEMIALDEHYDE 2,1-AMINOMUTASE"/>
    <property type="match status" value="1"/>
</dbReference>
<name>A0A140LEC5_9FIRM</name>
<comment type="caution">
    <text evidence="9">The sequence shown here is derived from an EMBL/GenBank/DDBJ whole genome shotgun (WGS) entry which is preliminary data.</text>
</comment>
<dbReference type="GO" id="GO:0030170">
    <property type="term" value="F:pyridoxal phosphate binding"/>
    <property type="evidence" value="ECO:0007669"/>
    <property type="project" value="InterPro"/>
</dbReference>
<gene>
    <name evidence="8 9" type="primary">hemL</name>
    <name evidence="9" type="ORF">AN619_00590</name>
</gene>
<dbReference type="EMBL" id="LOEE01000003">
    <property type="protein sequence ID" value="KXG78900.1"/>
    <property type="molecule type" value="Genomic_DNA"/>
</dbReference>
<accession>A0A140LEC5</accession>
<keyword evidence="6 8" id="KW-0413">Isomerase</keyword>
<evidence type="ECO:0000256" key="2">
    <source>
        <dbReference type="ARBA" id="ARBA00001933"/>
    </source>
</evidence>
<evidence type="ECO:0000256" key="7">
    <source>
        <dbReference type="ARBA" id="ARBA00023244"/>
    </source>
</evidence>
<dbReference type="HAMAP" id="MF_00375">
    <property type="entry name" value="HemL_aminotrans_3"/>
    <property type="match status" value="1"/>
</dbReference>
<evidence type="ECO:0000256" key="3">
    <source>
        <dbReference type="ARBA" id="ARBA00004819"/>
    </source>
</evidence>
<dbReference type="Gene3D" id="3.40.640.10">
    <property type="entry name" value="Type I PLP-dependent aspartate aminotransferase-like (Major domain)"/>
    <property type="match status" value="1"/>
</dbReference>
<evidence type="ECO:0000256" key="4">
    <source>
        <dbReference type="ARBA" id="ARBA00008981"/>
    </source>
</evidence>
<dbReference type="RefSeq" id="WP_068553919.1">
    <property type="nucleotide sequence ID" value="NZ_LOEE01000003.1"/>
</dbReference>
<dbReference type="InterPro" id="IPR004639">
    <property type="entry name" value="4pyrrol_synth_GluAld_NH2Trfase"/>
</dbReference>
<dbReference type="Proteomes" id="UP000070456">
    <property type="component" value="Unassembled WGS sequence"/>
</dbReference>
<comment type="similarity">
    <text evidence="4 8">Belongs to the class-III pyridoxal-phosphate-dependent aminotransferase family. HemL subfamily.</text>
</comment>
<dbReference type="EC" id="5.4.3.8" evidence="8"/>
<evidence type="ECO:0000256" key="5">
    <source>
        <dbReference type="ARBA" id="ARBA00022898"/>
    </source>
</evidence>
<dbReference type="Pfam" id="PF00202">
    <property type="entry name" value="Aminotran_3"/>
    <property type="match status" value="1"/>
</dbReference>
<feature type="modified residue" description="N6-(pyridoxal phosphate)lysine" evidence="8">
    <location>
        <position position="267"/>
    </location>
</feature>
<keyword evidence="5 8" id="KW-0663">Pyridoxal phosphate</keyword>
<organism evidence="9 10">
    <name type="scientific">Thermotalea metallivorans</name>
    <dbReference type="NCBI Taxonomy" id="520762"/>
    <lineage>
        <taxon>Bacteria</taxon>
        <taxon>Bacillati</taxon>
        <taxon>Bacillota</taxon>
        <taxon>Clostridia</taxon>
        <taxon>Peptostreptococcales</taxon>
        <taxon>Thermotaleaceae</taxon>
        <taxon>Thermotalea</taxon>
    </lineage>
</organism>
<dbReference type="InterPro" id="IPR015422">
    <property type="entry name" value="PyrdxlP-dep_Trfase_small"/>
</dbReference>
<dbReference type="FunFam" id="3.40.640.10:FF:000021">
    <property type="entry name" value="Glutamate-1-semialdehyde 2,1-aminomutase"/>
    <property type="match status" value="1"/>
</dbReference>
<dbReference type="GO" id="GO:0042286">
    <property type="term" value="F:glutamate-1-semialdehyde 2,1-aminomutase activity"/>
    <property type="evidence" value="ECO:0007669"/>
    <property type="project" value="UniProtKB-UniRule"/>
</dbReference>
<reference evidence="9 10" key="1">
    <citation type="submission" date="2015-12" db="EMBL/GenBank/DDBJ databases">
        <title>Draft genome sequence of the thermoanaerobe Thermotalea metallivorans, an isolate from the runoff channel of the Great Artesian Basin, Australia.</title>
        <authorList>
            <person name="Patel B.K."/>
        </authorList>
    </citation>
    <scope>NUCLEOTIDE SEQUENCE [LARGE SCALE GENOMIC DNA]</scope>
    <source>
        <strain evidence="9 10">B2-1</strain>
    </source>
</reference>
<dbReference type="Gene3D" id="3.90.1150.10">
    <property type="entry name" value="Aspartate Aminotransferase, domain 1"/>
    <property type="match status" value="1"/>
</dbReference>
<evidence type="ECO:0000256" key="8">
    <source>
        <dbReference type="HAMAP-Rule" id="MF_00375"/>
    </source>
</evidence>
<dbReference type="GO" id="GO:0008483">
    <property type="term" value="F:transaminase activity"/>
    <property type="evidence" value="ECO:0007669"/>
    <property type="project" value="InterPro"/>
</dbReference>
<dbReference type="InterPro" id="IPR015424">
    <property type="entry name" value="PyrdxlP-dep_Trfase"/>
</dbReference>
<dbReference type="UniPathway" id="UPA00251">
    <property type="reaction ID" value="UER00317"/>
</dbReference>
<dbReference type="NCBIfam" id="TIGR00713">
    <property type="entry name" value="hemL"/>
    <property type="match status" value="1"/>
</dbReference>
<comment type="subcellular location">
    <subcellularLocation>
        <location evidence="8">Cytoplasm</location>
    </subcellularLocation>
</comment>
<dbReference type="SUPFAM" id="SSF53383">
    <property type="entry name" value="PLP-dependent transferases"/>
    <property type="match status" value="1"/>
</dbReference>
<dbReference type="PATRIC" id="fig|520762.4.peg.70"/>
<dbReference type="GO" id="GO:0006782">
    <property type="term" value="P:protoporphyrinogen IX biosynthetic process"/>
    <property type="evidence" value="ECO:0007669"/>
    <property type="project" value="UniProtKB-UniRule"/>
</dbReference>
<comment type="catalytic activity">
    <reaction evidence="1 8">
        <text>(S)-4-amino-5-oxopentanoate = 5-aminolevulinate</text>
        <dbReference type="Rhea" id="RHEA:14265"/>
        <dbReference type="ChEBI" id="CHEBI:57501"/>
        <dbReference type="ChEBI" id="CHEBI:356416"/>
        <dbReference type="EC" id="5.4.3.8"/>
    </reaction>
</comment>
<dbReference type="GO" id="GO:0005737">
    <property type="term" value="C:cytoplasm"/>
    <property type="evidence" value="ECO:0007669"/>
    <property type="project" value="UniProtKB-SubCell"/>
</dbReference>
<comment type="cofactor">
    <cofactor evidence="2 8">
        <name>pyridoxal 5'-phosphate</name>
        <dbReference type="ChEBI" id="CHEBI:597326"/>
    </cofactor>
</comment>
<keyword evidence="8" id="KW-0963">Cytoplasm</keyword>
<comment type="pathway">
    <text evidence="3">Porphyrin-containing compound metabolism; protoporphyrin-IX biosynthesis; 5-aminolevulinate from L-glutamyl-tRNA(Glu): step 2/2.</text>
</comment>
<dbReference type="STRING" id="520762.AN619_00590"/>
<dbReference type="InterPro" id="IPR015421">
    <property type="entry name" value="PyrdxlP-dep_Trfase_major"/>
</dbReference>
<dbReference type="OrthoDB" id="9807885at2"/>
<evidence type="ECO:0000313" key="10">
    <source>
        <dbReference type="Proteomes" id="UP000070456"/>
    </source>
</evidence>
<evidence type="ECO:0000256" key="1">
    <source>
        <dbReference type="ARBA" id="ARBA00001579"/>
    </source>
</evidence>
<dbReference type="PANTHER" id="PTHR43713:SF3">
    <property type="entry name" value="GLUTAMATE-1-SEMIALDEHYDE 2,1-AMINOMUTASE 1, CHLOROPLASTIC-RELATED"/>
    <property type="match status" value="1"/>
</dbReference>
<protein>
    <recommendedName>
        <fullName evidence="8">Glutamate-1-semialdehyde 2,1-aminomutase</fullName>
        <shortName evidence="8">GSA</shortName>
        <ecNumber evidence="8">5.4.3.8</ecNumber>
    </recommendedName>
    <alternativeName>
        <fullName evidence="8">Glutamate-1-semialdehyde aminotransferase</fullName>
        <shortName evidence="8">GSA-AT</shortName>
    </alternativeName>
</protein>
<evidence type="ECO:0000313" key="9">
    <source>
        <dbReference type="EMBL" id="KXG78900.1"/>
    </source>
</evidence>
<dbReference type="NCBIfam" id="NF000818">
    <property type="entry name" value="PRK00062.1"/>
    <property type="match status" value="1"/>
</dbReference>
<dbReference type="InterPro" id="IPR005814">
    <property type="entry name" value="Aminotrans_3"/>
</dbReference>
<dbReference type="CDD" id="cd00610">
    <property type="entry name" value="OAT_like"/>
    <property type="match status" value="1"/>
</dbReference>